<feature type="domain" description="DUF4352" evidence="3">
    <location>
        <begin position="99"/>
        <end position="211"/>
    </location>
</feature>
<organism evidence="4 5">
    <name type="scientific">Dermacoccus nishinomiyaensis</name>
    <dbReference type="NCBI Taxonomy" id="1274"/>
    <lineage>
        <taxon>Bacteria</taxon>
        <taxon>Bacillati</taxon>
        <taxon>Actinomycetota</taxon>
        <taxon>Actinomycetes</taxon>
        <taxon>Micrococcales</taxon>
        <taxon>Dermacoccaceae</taxon>
        <taxon>Dermacoccus</taxon>
    </lineage>
</organism>
<sequence length="230" mass="22514">MDLKQGFGLVGAVGVTLSVGACTSVDGSSPAASASAPPSAAVSSNAAAQTPSAPTSAPAPESSSAPATSAGAASSEAAASSVPTSDPLGSGQQGLVTTKVGAEAKTSKLSVKVTKVVDPVPVGDSAVFKPGAGKKWAAVSITVTNVGGAPINFSPSMCIDAKTTTNGSASASLFADYGSPMDSSTLHEGDTASGDVTFELPKDQKLKSVDVRCSLDFAGDQRTIRVDLAH</sequence>
<dbReference type="EMBL" id="CP008889">
    <property type="protein sequence ID" value="AIF41352.1"/>
    <property type="molecule type" value="Genomic_DNA"/>
</dbReference>
<proteinExistence type="predicted"/>
<feature type="compositionally biased region" description="Low complexity" evidence="2">
    <location>
        <begin position="28"/>
        <end position="85"/>
    </location>
</feature>
<dbReference type="AlphaFoldDB" id="A0A075JJ32"/>
<reference evidence="4 5" key="1">
    <citation type="submission" date="2014-07" db="EMBL/GenBank/DDBJ databases">
        <title>Genome Sequencing of Dermacoccus nishinomiyaensis.</title>
        <authorList>
            <person name="Hong K.W."/>
            <person name="Chan K.G."/>
        </authorList>
    </citation>
    <scope>NUCLEOTIDE SEQUENCE [LARGE SCALE GENOMIC DNA]</scope>
    <source>
        <strain evidence="4 5">M25</strain>
    </source>
</reference>
<dbReference type="RefSeq" id="WP_038569088.1">
    <property type="nucleotide sequence ID" value="NZ_CP008889.1"/>
</dbReference>
<dbReference type="Proteomes" id="UP000027986">
    <property type="component" value="Chromosome"/>
</dbReference>
<accession>A0A075JJ32</accession>
<feature type="region of interest" description="Disordered" evidence="2">
    <location>
        <begin position="25"/>
        <end position="94"/>
    </location>
</feature>
<keyword evidence="5" id="KW-1185">Reference proteome</keyword>
<evidence type="ECO:0000256" key="1">
    <source>
        <dbReference type="ARBA" id="ARBA00022729"/>
    </source>
</evidence>
<name>A0A075JJ32_9MICO</name>
<dbReference type="Pfam" id="PF11611">
    <property type="entry name" value="DUF4352"/>
    <property type="match status" value="1"/>
</dbReference>
<dbReference type="PROSITE" id="PS51257">
    <property type="entry name" value="PROKAR_LIPOPROTEIN"/>
    <property type="match status" value="1"/>
</dbReference>
<keyword evidence="1" id="KW-0732">Signal</keyword>
<dbReference type="KEGG" id="dni:HX89_10835"/>
<evidence type="ECO:0000259" key="3">
    <source>
        <dbReference type="Pfam" id="PF11611"/>
    </source>
</evidence>
<dbReference type="GeneID" id="41841595"/>
<gene>
    <name evidence="4" type="ORF">HX89_10835</name>
</gene>
<dbReference type="InterPro" id="IPR029051">
    <property type="entry name" value="DUF4352"/>
</dbReference>
<dbReference type="InterPro" id="IPR029050">
    <property type="entry name" value="Immunoprotect_excell_Ig-like"/>
</dbReference>
<evidence type="ECO:0000313" key="4">
    <source>
        <dbReference type="EMBL" id="AIF41352.1"/>
    </source>
</evidence>
<dbReference type="Gene3D" id="2.60.40.1240">
    <property type="match status" value="1"/>
</dbReference>
<dbReference type="HOGENOM" id="CLU_1203216_0_0_11"/>
<dbReference type="OrthoDB" id="166023at2"/>
<evidence type="ECO:0000256" key="2">
    <source>
        <dbReference type="SAM" id="MobiDB-lite"/>
    </source>
</evidence>
<evidence type="ECO:0000313" key="5">
    <source>
        <dbReference type="Proteomes" id="UP000027986"/>
    </source>
</evidence>
<protein>
    <recommendedName>
        <fullName evidence="3">DUF4352 domain-containing protein</fullName>
    </recommendedName>
</protein>